<dbReference type="Pfam" id="PF02335">
    <property type="entry name" value="Cytochrom_C552"/>
    <property type="match status" value="1"/>
</dbReference>
<dbReference type="EC" id="1.7.2.2" evidence="3"/>
<evidence type="ECO:0000256" key="10">
    <source>
        <dbReference type="ARBA" id="ARBA00049131"/>
    </source>
</evidence>
<dbReference type="GO" id="GO:0019645">
    <property type="term" value="P:anaerobic electron transport chain"/>
    <property type="evidence" value="ECO:0007669"/>
    <property type="project" value="TreeGrafter"/>
</dbReference>
<evidence type="ECO:0000256" key="8">
    <source>
        <dbReference type="ARBA" id="ARBA00023002"/>
    </source>
</evidence>
<accession>A0A809RAC5</accession>
<dbReference type="GO" id="GO:0046872">
    <property type="term" value="F:metal ion binding"/>
    <property type="evidence" value="ECO:0007669"/>
    <property type="project" value="UniProtKB-KW"/>
</dbReference>
<dbReference type="Gene3D" id="1.20.140.10">
    <property type="entry name" value="Butyryl-CoA Dehydrogenase, subunit A, domain 3"/>
    <property type="match status" value="1"/>
</dbReference>
<sequence>MVALGLLAASIGERRMESIPARLQFMKDIPDWEADNSVWGASFPREYQSWEATKQMNSKTKYGGSGFRDYLESTPRLVIMWAGYAFAKEYNQARGHYYAVEDVTMTKRVNEKTPATCWTCKSPDVPRLMDKVGIGEFYASNFHDFKDEVKNPIGCADCHDNKTMQLRISRPALKEAFERQGKDITKVSHQEMRSLVCAQCHVEYYFKGEKEKYLTFPWDDGMTIEGMEEYYERTGHVDWTHAISGAKMIKMQHPDYEVYMQGIHAFRGVSCADCHMPYVSEGGIKYTDHQIRSPLENLQNSCQVCHKWSENEIKTRVISIQDKNKELLEAAESEITLAHLEIGDAWRNGMADGELEEARKLVSLGQMYWDYVAANNGMGFHAPQECARVLAKAHRYASESRRKMAILRAKKRLPEFAAPDILSREKAQAYIKPFVEAQSAAKGK</sequence>
<evidence type="ECO:0000256" key="7">
    <source>
        <dbReference type="ARBA" id="ARBA00022837"/>
    </source>
</evidence>
<evidence type="ECO:0000256" key="9">
    <source>
        <dbReference type="ARBA" id="ARBA00023004"/>
    </source>
</evidence>
<keyword evidence="8" id="KW-0560">Oxidoreductase</keyword>
<dbReference type="InterPro" id="IPR003321">
    <property type="entry name" value="Cyt_c552"/>
</dbReference>
<dbReference type="CDD" id="cd00548">
    <property type="entry name" value="NrfA-like"/>
    <property type="match status" value="1"/>
</dbReference>
<dbReference type="InterPro" id="IPR036280">
    <property type="entry name" value="Multihaem_cyt_sf"/>
</dbReference>
<dbReference type="EMBL" id="AP021858">
    <property type="protein sequence ID" value="BBO24523.1"/>
    <property type="molecule type" value="Genomic_DNA"/>
</dbReference>
<evidence type="ECO:0000256" key="6">
    <source>
        <dbReference type="ARBA" id="ARBA00022729"/>
    </source>
</evidence>
<evidence type="ECO:0000256" key="3">
    <source>
        <dbReference type="ARBA" id="ARBA00011887"/>
    </source>
</evidence>
<dbReference type="PANTHER" id="PTHR30633">
    <property type="entry name" value="CYTOCHROME C-552 RESPIRATORY NITRITE REDUCTASE"/>
    <property type="match status" value="1"/>
</dbReference>
<comment type="catalytic activity">
    <reaction evidence="10">
        <text>6 Fe(III)-[cytochrome c] + NH4(+) + 2 H2O = 6 Fe(II)-[cytochrome c] + nitrite + 8 H(+)</text>
        <dbReference type="Rhea" id="RHEA:13089"/>
        <dbReference type="Rhea" id="RHEA-COMP:10350"/>
        <dbReference type="Rhea" id="RHEA-COMP:14399"/>
        <dbReference type="ChEBI" id="CHEBI:15377"/>
        <dbReference type="ChEBI" id="CHEBI:15378"/>
        <dbReference type="ChEBI" id="CHEBI:16301"/>
        <dbReference type="ChEBI" id="CHEBI:28938"/>
        <dbReference type="ChEBI" id="CHEBI:29033"/>
        <dbReference type="ChEBI" id="CHEBI:29034"/>
        <dbReference type="EC" id="1.7.2.2"/>
    </reaction>
</comment>
<dbReference type="SUPFAM" id="SSF48695">
    <property type="entry name" value="Multiheme cytochromes"/>
    <property type="match status" value="1"/>
</dbReference>
<dbReference type="PIRSF" id="PIRSF000243">
    <property type="entry name" value="Cyt_c552"/>
    <property type="match status" value="1"/>
</dbReference>
<evidence type="ECO:0000256" key="4">
    <source>
        <dbReference type="ARBA" id="ARBA00022617"/>
    </source>
</evidence>
<keyword evidence="7" id="KW-0106">Calcium</keyword>
<keyword evidence="9" id="KW-0408">Iron</keyword>
<evidence type="ECO:0000313" key="11">
    <source>
        <dbReference type="EMBL" id="BBO24523.1"/>
    </source>
</evidence>
<dbReference type="AlphaFoldDB" id="A0A809RAC5"/>
<evidence type="ECO:0000313" key="12">
    <source>
        <dbReference type="Proteomes" id="UP000662873"/>
    </source>
</evidence>
<dbReference type="Gene3D" id="1.10.1130.10">
    <property type="entry name" value="Flavocytochrome C3, Chain A"/>
    <property type="match status" value="1"/>
</dbReference>
<reference evidence="11" key="1">
    <citation type="journal article" name="DNA Res.">
        <title>The physiological potential of anammox bacteria as revealed by their core genome structure.</title>
        <authorList>
            <person name="Okubo T."/>
            <person name="Toyoda A."/>
            <person name="Fukuhara K."/>
            <person name="Uchiyama I."/>
            <person name="Harigaya Y."/>
            <person name="Kuroiwa M."/>
            <person name="Suzuki T."/>
            <person name="Murakami Y."/>
            <person name="Suwa Y."/>
            <person name="Takami H."/>
        </authorList>
    </citation>
    <scope>NUCLEOTIDE SEQUENCE</scope>
    <source>
        <strain evidence="11">317325-2</strain>
    </source>
</reference>
<organism evidence="11 12">
    <name type="scientific">Candidatus Nitrosymbiomonas proteolyticus</name>
    <dbReference type="NCBI Taxonomy" id="2608984"/>
    <lineage>
        <taxon>Bacteria</taxon>
        <taxon>Bacillati</taxon>
        <taxon>Armatimonadota</taxon>
        <taxon>Armatimonadota incertae sedis</taxon>
        <taxon>Candidatus Nitrosymbiomonas</taxon>
    </lineage>
</organism>
<proteinExistence type="inferred from homology"/>
<comment type="subcellular location">
    <subcellularLocation>
        <location evidence="1">Cell envelope</location>
    </subcellularLocation>
</comment>
<evidence type="ECO:0000256" key="5">
    <source>
        <dbReference type="ARBA" id="ARBA00022723"/>
    </source>
</evidence>
<evidence type="ECO:0000256" key="1">
    <source>
        <dbReference type="ARBA" id="ARBA00004196"/>
    </source>
</evidence>
<gene>
    <name evidence="11" type="ORF">NPRO_21180</name>
</gene>
<dbReference type="KEGG" id="npy:NPRO_21180"/>
<evidence type="ECO:0000256" key="2">
    <source>
        <dbReference type="ARBA" id="ARBA00009288"/>
    </source>
</evidence>
<protein>
    <recommendedName>
        <fullName evidence="3">nitrite reductase (cytochrome; ammonia-forming)</fullName>
        <ecNumber evidence="3">1.7.2.2</ecNumber>
    </recommendedName>
</protein>
<dbReference type="GO" id="GO:0042279">
    <property type="term" value="F:nitrite reductase (cytochrome, ammonia-forming) activity"/>
    <property type="evidence" value="ECO:0007669"/>
    <property type="project" value="UniProtKB-EC"/>
</dbReference>
<dbReference type="GO" id="GO:0020037">
    <property type="term" value="F:heme binding"/>
    <property type="evidence" value="ECO:0007669"/>
    <property type="project" value="TreeGrafter"/>
</dbReference>
<dbReference type="Proteomes" id="UP000662873">
    <property type="component" value="Chromosome"/>
</dbReference>
<keyword evidence="5" id="KW-0479">Metal-binding</keyword>
<name>A0A809RAC5_9BACT</name>
<keyword evidence="6" id="KW-0732">Signal</keyword>
<dbReference type="GO" id="GO:0030288">
    <property type="term" value="C:outer membrane-bounded periplasmic space"/>
    <property type="evidence" value="ECO:0007669"/>
    <property type="project" value="TreeGrafter"/>
</dbReference>
<keyword evidence="4" id="KW-0349">Heme</keyword>
<dbReference type="PANTHER" id="PTHR30633:SF0">
    <property type="entry name" value="CYTOCHROME C-552"/>
    <property type="match status" value="1"/>
</dbReference>
<comment type="similarity">
    <text evidence="2">Belongs to the cytochrome c-552 family.</text>
</comment>